<dbReference type="AlphaFoldDB" id="A0A7U3YGQ8"/>
<dbReference type="KEGG" id="gmc:GY4MC1_2773"/>
<feature type="transmembrane region" description="Helical" evidence="3">
    <location>
        <begin position="12"/>
        <end position="30"/>
    </location>
</feature>
<sequence>MVRWLERKKTIYFTGITAIFGFMLAVQLQTTSHPKVRDTRDIWELRADLKKEQQLQQQLLSDIEKYEEKMRSYQQRQSSRKEAVLRETVSELRKEAGLTKAEGAGLVLTIQSFYPDRYTGPITETVSPELLQRLINELNMYGAKEIAVAGERITNTTAIRDVNGATKIGDSKISSLPIEVKVIADDAEMLYNRLNVSTIRDDFVVENLQLVVSKPLASVVVPPSEKNGNVKYMEAAIAEKEEK</sequence>
<keyword evidence="2" id="KW-0175">Coiled coil</keyword>
<name>A0A7U3YGQ8_GEOS0</name>
<reference evidence="4" key="1">
    <citation type="submission" date="2010-10" db="EMBL/GenBank/DDBJ databases">
        <title>Complete sequence of chromosome of Geobacillus sp. Y4.1MC1.</title>
        <authorList>
            <consortium name="US DOE Joint Genome Institute"/>
            <person name="Lucas S."/>
            <person name="Copeland A."/>
            <person name="Lapidus A."/>
            <person name="Cheng J.-F."/>
            <person name="Bruce D."/>
            <person name="Goodwin L."/>
            <person name="Pitluck S."/>
            <person name="Chertkov O."/>
            <person name="Zhang X."/>
            <person name="Detter J.C."/>
            <person name="Han C."/>
            <person name="Tapia R."/>
            <person name="Land M."/>
            <person name="Hauser L."/>
            <person name="Jeffries C."/>
            <person name="Kyrpides N."/>
            <person name="Ivanova N."/>
            <person name="Ovchinnikova G."/>
            <person name="Brumm P."/>
            <person name="Mead D."/>
            <person name="Woyke T."/>
        </authorList>
    </citation>
    <scope>NUCLEOTIDE SEQUENCE [LARGE SCALE GENOMIC DNA]</scope>
    <source>
        <strain evidence="4">Y4.1MC1</strain>
    </source>
</reference>
<protein>
    <recommendedName>
        <fullName evidence="5">DUF881 domain-containing protein</fullName>
    </recommendedName>
</protein>
<keyword evidence="3" id="KW-0472">Membrane</keyword>
<proteinExistence type="inferred from homology"/>
<gene>
    <name evidence="4" type="ORF">GY4MC1_2773</name>
</gene>
<dbReference type="InterPro" id="IPR010273">
    <property type="entry name" value="DUF881"/>
</dbReference>
<evidence type="ECO:0000256" key="2">
    <source>
        <dbReference type="SAM" id="Coils"/>
    </source>
</evidence>
<evidence type="ECO:0008006" key="5">
    <source>
        <dbReference type="Google" id="ProtNLM"/>
    </source>
</evidence>
<dbReference type="PANTHER" id="PTHR37313">
    <property type="entry name" value="UPF0749 PROTEIN RV1825"/>
    <property type="match status" value="1"/>
</dbReference>
<keyword evidence="3" id="KW-0812">Transmembrane</keyword>
<evidence type="ECO:0000256" key="3">
    <source>
        <dbReference type="SAM" id="Phobius"/>
    </source>
</evidence>
<evidence type="ECO:0000256" key="1">
    <source>
        <dbReference type="ARBA" id="ARBA00009108"/>
    </source>
</evidence>
<dbReference type="Gene3D" id="3.30.70.1880">
    <property type="entry name" value="Protein of unknown function DUF881"/>
    <property type="match status" value="1"/>
</dbReference>
<dbReference type="Pfam" id="PF05949">
    <property type="entry name" value="DUF881"/>
    <property type="match status" value="1"/>
</dbReference>
<feature type="coiled-coil region" evidence="2">
    <location>
        <begin position="49"/>
        <end position="83"/>
    </location>
</feature>
<accession>A0A7U3YGQ8</accession>
<comment type="similarity">
    <text evidence="1">Belongs to the UPF0749 family.</text>
</comment>
<dbReference type="EMBL" id="CP002293">
    <property type="protein sequence ID" value="ADP75468.1"/>
    <property type="molecule type" value="Genomic_DNA"/>
</dbReference>
<keyword evidence="3" id="KW-1133">Transmembrane helix</keyword>
<dbReference type="PANTHER" id="PTHR37313:SF2">
    <property type="entry name" value="UPF0749 PROTEIN YLXX"/>
    <property type="match status" value="1"/>
</dbReference>
<organism evidence="4">
    <name type="scientific">Geobacillus sp. (strain Y4.1MC1)</name>
    <dbReference type="NCBI Taxonomy" id="581103"/>
    <lineage>
        <taxon>Bacteria</taxon>
        <taxon>Bacillati</taxon>
        <taxon>Bacillota</taxon>
        <taxon>Bacilli</taxon>
        <taxon>Bacillales</taxon>
        <taxon>Anoxybacillaceae</taxon>
        <taxon>Geobacillus</taxon>
    </lineage>
</organism>
<evidence type="ECO:0000313" key="4">
    <source>
        <dbReference type="EMBL" id="ADP75468.1"/>
    </source>
</evidence>